<feature type="compositionally biased region" description="Low complexity" evidence="4">
    <location>
        <begin position="363"/>
        <end position="385"/>
    </location>
</feature>
<dbReference type="GO" id="GO:0055040">
    <property type="term" value="C:periplasmic flagellum"/>
    <property type="evidence" value="ECO:0007669"/>
    <property type="project" value="UniProtKB-SubCell"/>
</dbReference>
<dbReference type="Proteomes" id="UP000823616">
    <property type="component" value="Unassembled WGS sequence"/>
</dbReference>
<dbReference type="Pfam" id="PF04620">
    <property type="entry name" value="FlaA"/>
    <property type="match status" value="1"/>
</dbReference>
<gene>
    <name evidence="6" type="ORF">IAA96_01410</name>
</gene>
<dbReference type="InterPro" id="IPR006714">
    <property type="entry name" value="FlaA"/>
</dbReference>
<evidence type="ECO:0000256" key="4">
    <source>
        <dbReference type="SAM" id="MobiDB-lite"/>
    </source>
</evidence>
<reference evidence="6" key="2">
    <citation type="journal article" date="2021" name="PeerJ">
        <title>Extensive microbial diversity within the chicken gut microbiome revealed by metagenomics and culture.</title>
        <authorList>
            <person name="Gilroy R."/>
            <person name="Ravi A."/>
            <person name="Getino M."/>
            <person name="Pursley I."/>
            <person name="Horton D.L."/>
            <person name="Alikhan N.F."/>
            <person name="Baker D."/>
            <person name="Gharbi K."/>
            <person name="Hall N."/>
            <person name="Watson M."/>
            <person name="Adriaenssens E.M."/>
            <person name="Foster-Nyarko E."/>
            <person name="Jarju S."/>
            <person name="Secka A."/>
            <person name="Antonio M."/>
            <person name="Oren A."/>
            <person name="Chaudhuri R.R."/>
            <person name="La Ragione R."/>
            <person name="Hildebrand F."/>
            <person name="Pallen M.J."/>
        </authorList>
    </citation>
    <scope>NUCLEOTIDE SEQUENCE</scope>
    <source>
        <strain evidence="6">B3-4054</strain>
    </source>
</reference>
<organism evidence="6 7">
    <name type="scientific">Candidatus Avitreponema avistercoris</name>
    <dbReference type="NCBI Taxonomy" id="2840705"/>
    <lineage>
        <taxon>Bacteria</taxon>
        <taxon>Pseudomonadati</taxon>
        <taxon>Spirochaetota</taxon>
        <taxon>Spirochaetia</taxon>
        <taxon>Spirochaetales</taxon>
        <taxon>Candidatus Avitreponema</taxon>
    </lineage>
</organism>
<keyword evidence="6" id="KW-0966">Cell projection</keyword>
<evidence type="ECO:0000256" key="1">
    <source>
        <dbReference type="ARBA" id="ARBA00004631"/>
    </source>
</evidence>
<feature type="compositionally biased region" description="Gly residues" evidence="4">
    <location>
        <begin position="350"/>
        <end position="362"/>
    </location>
</feature>
<accession>A0A9D9HD24</accession>
<proteinExistence type="predicted"/>
<evidence type="ECO:0000256" key="2">
    <source>
        <dbReference type="ARBA" id="ARBA00022764"/>
    </source>
</evidence>
<keyword evidence="6" id="KW-0282">Flagellum</keyword>
<feature type="chain" id="PRO_5038673424" evidence="5">
    <location>
        <begin position="21"/>
        <end position="385"/>
    </location>
</feature>
<keyword evidence="3" id="KW-0975">Bacterial flagellum</keyword>
<sequence>MKRSFIVVAALLLLVGGFSAAEESVLIDFNLLSADIIEETDAEGNSTGNMLENRRTVMDFSTVAGASFTETQKSLMKTSLAHGNWEVVLNSSAQNPDAMSVSYAREAPVSQNATNFAGEHLIGVRVHFPTWNNNANAVIQPPFDIPAYEAYAQVSDDGVVQEPTEEDREAGITRFEEGYGVVKNVSVIKSIAVNAYGLNFPHGLYVLLKDQNNVTSRYFMGYLNFDGWKQMVWVNPDYITDVRAREVRVFPVYPTAMPYQKFAGFLITRDAAHEGGDFVAYFKDVKIIYDRAVLDSLRDFEHEDLWGIQTQRDNERKRIEVSRFGNTQVNRFMERERMATEAGYTADPGTGPGGAGEEGGGDAAAADDGAAAEADAGAGAEEAVQ</sequence>
<evidence type="ECO:0000313" key="6">
    <source>
        <dbReference type="EMBL" id="MBO8449745.1"/>
    </source>
</evidence>
<feature type="region of interest" description="Disordered" evidence="4">
    <location>
        <begin position="339"/>
        <end position="385"/>
    </location>
</feature>
<keyword evidence="6" id="KW-0969">Cilium</keyword>
<dbReference type="GO" id="GO:0071973">
    <property type="term" value="P:bacterial-type flagellum-dependent cell motility"/>
    <property type="evidence" value="ECO:0007669"/>
    <property type="project" value="InterPro"/>
</dbReference>
<dbReference type="GO" id="GO:0030288">
    <property type="term" value="C:outer membrane-bounded periplasmic space"/>
    <property type="evidence" value="ECO:0007669"/>
    <property type="project" value="InterPro"/>
</dbReference>
<comment type="caution">
    <text evidence="6">The sequence shown here is derived from an EMBL/GenBank/DDBJ whole genome shotgun (WGS) entry which is preliminary data.</text>
</comment>
<dbReference type="EMBL" id="JADIMS010000023">
    <property type="protein sequence ID" value="MBO8449745.1"/>
    <property type="molecule type" value="Genomic_DNA"/>
</dbReference>
<evidence type="ECO:0000313" key="7">
    <source>
        <dbReference type="Proteomes" id="UP000823616"/>
    </source>
</evidence>
<dbReference type="AlphaFoldDB" id="A0A9D9HD24"/>
<protein>
    <submittedName>
        <fullName evidence="6">Flagellar filament outer layer protein FlaA</fullName>
    </submittedName>
</protein>
<evidence type="ECO:0000256" key="3">
    <source>
        <dbReference type="ARBA" id="ARBA00023143"/>
    </source>
</evidence>
<reference evidence="6" key="1">
    <citation type="submission" date="2020-10" db="EMBL/GenBank/DDBJ databases">
        <authorList>
            <person name="Gilroy R."/>
        </authorList>
    </citation>
    <scope>NUCLEOTIDE SEQUENCE</scope>
    <source>
        <strain evidence="6">B3-4054</strain>
    </source>
</reference>
<keyword evidence="5" id="KW-0732">Signal</keyword>
<keyword evidence="2" id="KW-0574">Periplasm</keyword>
<dbReference type="InterPro" id="IPR016369">
    <property type="entry name" value="FlaA_Spirochaetes"/>
</dbReference>
<comment type="subcellular location">
    <subcellularLocation>
        <location evidence="1">Periplasmic flagellum</location>
    </subcellularLocation>
</comment>
<feature type="signal peptide" evidence="5">
    <location>
        <begin position="1"/>
        <end position="20"/>
    </location>
</feature>
<name>A0A9D9HD24_9SPIR</name>
<dbReference type="PIRSF" id="PIRSF002892">
    <property type="entry name" value="Flagellin_A"/>
    <property type="match status" value="1"/>
</dbReference>
<evidence type="ECO:0000256" key="5">
    <source>
        <dbReference type="SAM" id="SignalP"/>
    </source>
</evidence>